<comment type="caution">
    <text evidence="3">The sequence shown here is derived from an EMBL/GenBank/DDBJ whole genome shotgun (WGS) entry which is preliminary data.</text>
</comment>
<dbReference type="InterPro" id="IPR029058">
    <property type="entry name" value="AB_hydrolase_fold"/>
</dbReference>
<reference evidence="3 4" key="1">
    <citation type="submission" date="2024-02" db="EMBL/GenBank/DDBJ databases">
        <title>De novo assembly and annotation of 12 fungi associated with fruit tree decline syndrome in Ontario, Canada.</title>
        <authorList>
            <person name="Sulman M."/>
            <person name="Ellouze W."/>
            <person name="Ilyukhin E."/>
        </authorList>
    </citation>
    <scope>NUCLEOTIDE SEQUENCE [LARGE SCALE GENOMIC DNA]</scope>
    <source>
        <strain evidence="3 4">M11/M66-122</strain>
    </source>
</reference>
<dbReference type="Gene3D" id="3.40.50.1820">
    <property type="entry name" value="alpha/beta hydrolase"/>
    <property type="match status" value="1"/>
</dbReference>
<evidence type="ECO:0000313" key="3">
    <source>
        <dbReference type="EMBL" id="KAK7754904.1"/>
    </source>
</evidence>
<keyword evidence="4" id="KW-1185">Reference proteome</keyword>
<dbReference type="Proteomes" id="UP001320420">
    <property type="component" value="Unassembled WGS sequence"/>
</dbReference>
<feature type="domain" description="Alpha/beta hydrolase fold-3" evidence="2">
    <location>
        <begin position="87"/>
        <end position="139"/>
    </location>
</feature>
<protein>
    <recommendedName>
        <fullName evidence="2">Alpha/beta hydrolase fold-3 domain-containing protein</fullName>
    </recommendedName>
</protein>
<evidence type="ECO:0000259" key="2">
    <source>
        <dbReference type="Pfam" id="PF07859"/>
    </source>
</evidence>
<proteinExistence type="predicted"/>
<dbReference type="EMBL" id="JAKJXP020000017">
    <property type="protein sequence ID" value="KAK7754904.1"/>
    <property type="molecule type" value="Genomic_DNA"/>
</dbReference>
<gene>
    <name evidence="3" type="ORF">SLS62_003218</name>
</gene>
<dbReference type="PANTHER" id="PTHR48081:SF8">
    <property type="entry name" value="ALPHA_BETA HYDROLASE FOLD-3 DOMAIN-CONTAINING PROTEIN-RELATED"/>
    <property type="match status" value="1"/>
</dbReference>
<organism evidence="3 4">
    <name type="scientific">Diatrype stigma</name>
    <dbReference type="NCBI Taxonomy" id="117547"/>
    <lineage>
        <taxon>Eukaryota</taxon>
        <taxon>Fungi</taxon>
        <taxon>Dikarya</taxon>
        <taxon>Ascomycota</taxon>
        <taxon>Pezizomycotina</taxon>
        <taxon>Sordariomycetes</taxon>
        <taxon>Xylariomycetidae</taxon>
        <taxon>Xylariales</taxon>
        <taxon>Diatrypaceae</taxon>
        <taxon>Diatrype</taxon>
    </lineage>
</organism>
<dbReference type="PANTHER" id="PTHR48081">
    <property type="entry name" value="AB HYDROLASE SUPERFAMILY PROTEIN C4A8.06C"/>
    <property type="match status" value="1"/>
</dbReference>
<dbReference type="InterPro" id="IPR050300">
    <property type="entry name" value="GDXG_lipolytic_enzyme"/>
</dbReference>
<evidence type="ECO:0000313" key="4">
    <source>
        <dbReference type="Proteomes" id="UP001320420"/>
    </source>
</evidence>
<evidence type="ECO:0000256" key="1">
    <source>
        <dbReference type="ARBA" id="ARBA00022801"/>
    </source>
</evidence>
<dbReference type="AlphaFoldDB" id="A0AAN9V5G8"/>
<keyword evidence="1" id="KW-0378">Hydrolase</keyword>
<sequence length="340" mass="37081">MSNFKWDPEFLDWYSTLTAAGIPTITSPLELRELNHHLVGLLVTQQPIHPQIEQSTHSVTSPDGTPITVTRFATLAHRQSTSPQPAVVYFFGGGLISCNTALWAPLIANYVVDSGVQFFSVDYRLAPEHPVPRVPETCYVEPILTLERDIAPAAVEDAFATVQWLSEHAQELAVDPARICVMGDSGGGGIAAGAALLARDRKLNPPLAKQILIAPMLDDRTSTWFPEPKPFPFWNVENNKMAWAAYVGADKAGLPEADVSPYAAPGRAEDVTGLPSTYIEVGNLELFRDENTTYASRLAAVDTDVEFHIWPGVPHGIELAPNLAATQIAMKSRTRAIKSF</sequence>
<feature type="domain" description="Alpha/beta hydrolase fold-3" evidence="2">
    <location>
        <begin position="151"/>
        <end position="317"/>
    </location>
</feature>
<accession>A0AAN9V5G8</accession>
<dbReference type="GO" id="GO:0016787">
    <property type="term" value="F:hydrolase activity"/>
    <property type="evidence" value="ECO:0007669"/>
    <property type="project" value="UniProtKB-KW"/>
</dbReference>
<dbReference type="Pfam" id="PF07859">
    <property type="entry name" value="Abhydrolase_3"/>
    <property type="match status" value="2"/>
</dbReference>
<dbReference type="SUPFAM" id="SSF53474">
    <property type="entry name" value="alpha/beta-Hydrolases"/>
    <property type="match status" value="1"/>
</dbReference>
<dbReference type="InterPro" id="IPR013094">
    <property type="entry name" value="AB_hydrolase_3"/>
</dbReference>
<name>A0AAN9V5G8_9PEZI</name>